<feature type="domain" description="F-box/LRR-repeat protein 15/At3g58940/PEG3-like LRR" evidence="2">
    <location>
        <begin position="91"/>
        <end position="290"/>
    </location>
</feature>
<dbReference type="Gene3D" id="3.80.10.10">
    <property type="entry name" value="Ribonuclease Inhibitor"/>
    <property type="match status" value="1"/>
</dbReference>
<dbReference type="SUPFAM" id="SSF52047">
    <property type="entry name" value="RNI-like"/>
    <property type="match status" value="1"/>
</dbReference>
<protein>
    <recommendedName>
        <fullName evidence="2">F-box/LRR-repeat protein 15/At3g58940/PEG3-like LRR domain-containing protein</fullName>
    </recommendedName>
</protein>
<dbReference type="InterPro" id="IPR053772">
    <property type="entry name" value="At1g61320/At1g61330-like"/>
</dbReference>
<evidence type="ECO:0000256" key="1">
    <source>
        <dbReference type="SAM" id="MobiDB-lite"/>
    </source>
</evidence>
<name>A0A7N0TLQ8_KALFE</name>
<dbReference type="Pfam" id="PF24758">
    <property type="entry name" value="LRR_At5g56370"/>
    <property type="match status" value="1"/>
</dbReference>
<dbReference type="AlphaFoldDB" id="A0A7N0TLQ8"/>
<dbReference type="PANTHER" id="PTHR34145:SF28">
    <property type="entry name" value="F-BOX DOMAIN-CONTAINING PROTEIN"/>
    <property type="match status" value="1"/>
</dbReference>
<dbReference type="Gramene" id="Kaladp0040s0001.1.v1.1">
    <property type="protein sequence ID" value="Kaladp0040s0001.1.v1.1"/>
    <property type="gene ID" value="Kaladp0040s0001.v1.1"/>
</dbReference>
<sequence length="348" mass="38733">MSLDKVKPVGVEASKRLPGHNPGGVLHQRRIVPHSSTTRVILLITGIIWYAALCTQKKPDTDAIDVPELESLTIEVCKGYSDLPGGFGGYKIPSCLFSCAGLKHLKLSSCVIEASCQVTGFSHLTRLELYRVDVSRGTLETIIGESPLLEKLSLRDCFIKEDSLLIYGPELRLLDVQCHYPKALQLQRPLNVVSVTVKQLLVVQVDDSNTSNLVDFLCHLPVAEDVSLDLICDNEKPFSETFTSYNIPRKLPVALESMKKLTIEGLSPNEADHISYLLCLIRSSPALTTLELRLCMLVNDVNEEITVETQGRDEASSNSLQTIKITQVRGTKHEMMLIKCLISYKWRE</sequence>
<organism evidence="3 4">
    <name type="scientific">Kalanchoe fedtschenkoi</name>
    <name type="common">Lavender scallops</name>
    <name type="synonym">South American air plant</name>
    <dbReference type="NCBI Taxonomy" id="63787"/>
    <lineage>
        <taxon>Eukaryota</taxon>
        <taxon>Viridiplantae</taxon>
        <taxon>Streptophyta</taxon>
        <taxon>Embryophyta</taxon>
        <taxon>Tracheophyta</taxon>
        <taxon>Spermatophyta</taxon>
        <taxon>Magnoliopsida</taxon>
        <taxon>eudicotyledons</taxon>
        <taxon>Gunneridae</taxon>
        <taxon>Pentapetalae</taxon>
        <taxon>Saxifragales</taxon>
        <taxon>Crassulaceae</taxon>
        <taxon>Kalanchoe</taxon>
    </lineage>
</organism>
<feature type="region of interest" description="Disordered" evidence="1">
    <location>
        <begin position="1"/>
        <end position="22"/>
    </location>
</feature>
<evidence type="ECO:0000313" key="3">
    <source>
        <dbReference type="EnsemblPlants" id="Kaladp0040s0001.1.v1.1"/>
    </source>
</evidence>
<dbReference type="InterPro" id="IPR032675">
    <property type="entry name" value="LRR_dom_sf"/>
</dbReference>
<accession>A0A7N0TLQ8</accession>
<evidence type="ECO:0000259" key="2">
    <source>
        <dbReference type="Pfam" id="PF24758"/>
    </source>
</evidence>
<keyword evidence="4" id="KW-1185">Reference proteome</keyword>
<dbReference type="Proteomes" id="UP000594263">
    <property type="component" value="Unplaced"/>
</dbReference>
<evidence type="ECO:0000313" key="4">
    <source>
        <dbReference type="Proteomes" id="UP000594263"/>
    </source>
</evidence>
<dbReference type="EnsemblPlants" id="Kaladp0040s0001.1.v1.1">
    <property type="protein sequence ID" value="Kaladp0040s0001.1.v1.1"/>
    <property type="gene ID" value="Kaladp0040s0001.v1.1"/>
</dbReference>
<dbReference type="PANTHER" id="PTHR34145">
    <property type="entry name" value="OS02G0105600 PROTEIN"/>
    <property type="match status" value="1"/>
</dbReference>
<reference evidence="3" key="1">
    <citation type="submission" date="2021-01" db="UniProtKB">
        <authorList>
            <consortium name="EnsemblPlants"/>
        </authorList>
    </citation>
    <scope>IDENTIFICATION</scope>
</reference>
<proteinExistence type="predicted"/>
<dbReference type="InterPro" id="IPR055411">
    <property type="entry name" value="LRR_FXL15/At3g58940/PEG3-like"/>
</dbReference>